<keyword evidence="2" id="KW-0732">Signal</keyword>
<proteinExistence type="predicted"/>
<dbReference type="Gene3D" id="1.20.5.300">
    <property type="match status" value="1"/>
</dbReference>
<dbReference type="AlphaFoldDB" id="A0A2S6FF30"/>
<accession>A0A2S6FF30</accession>
<feature type="signal peptide" evidence="2">
    <location>
        <begin position="1"/>
        <end position="28"/>
    </location>
</feature>
<name>A0A2S6FF30_9PSED</name>
<sequence>MRSISRSSSVVLTTALFASLALPFPVLAAIEVSSDPPSFGDKIPALHYEYDKYTLVKTGISADDLQSMQKSLKDTSGNVEDLEKTVSEQQRTIEDLKRSNGSSSSSSGREIDELKRKVAEQDRELDNLKRTVEDLSRKVK</sequence>
<comment type="caution">
    <text evidence="3">The sequence shown here is derived from an EMBL/GenBank/DDBJ whole genome shotgun (WGS) entry which is preliminary data.</text>
</comment>
<feature type="compositionally biased region" description="Polar residues" evidence="1">
    <location>
        <begin position="69"/>
        <end position="78"/>
    </location>
</feature>
<feature type="compositionally biased region" description="Low complexity" evidence="1">
    <location>
        <begin position="99"/>
        <end position="108"/>
    </location>
</feature>
<evidence type="ECO:0000256" key="1">
    <source>
        <dbReference type="SAM" id="MobiDB-lite"/>
    </source>
</evidence>
<dbReference type="EMBL" id="NIRS01000007">
    <property type="protein sequence ID" value="PPK36025.1"/>
    <property type="molecule type" value="Genomic_DNA"/>
</dbReference>
<evidence type="ECO:0000256" key="2">
    <source>
        <dbReference type="SAM" id="SignalP"/>
    </source>
</evidence>
<reference evidence="4" key="1">
    <citation type="submission" date="2017-06" db="EMBL/GenBank/DDBJ databases">
        <authorList>
            <person name="Furmanczyk E.M."/>
        </authorList>
    </citation>
    <scope>NUCLEOTIDE SEQUENCE [LARGE SCALE GENOMIC DNA]</scope>
    <source>
        <strain evidence="4">AP3_16</strain>
    </source>
</reference>
<evidence type="ECO:0008006" key="5">
    <source>
        <dbReference type="Google" id="ProtNLM"/>
    </source>
</evidence>
<dbReference type="RefSeq" id="WP_104450892.1">
    <property type="nucleotide sequence ID" value="NZ_NIRS01000007.1"/>
</dbReference>
<evidence type="ECO:0000313" key="4">
    <source>
        <dbReference type="Proteomes" id="UP000238541"/>
    </source>
</evidence>
<keyword evidence="4" id="KW-1185">Reference proteome</keyword>
<feature type="region of interest" description="Disordered" evidence="1">
    <location>
        <begin position="69"/>
        <end position="140"/>
    </location>
</feature>
<gene>
    <name evidence="3" type="ORF">CD175_24920</name>
</gene>
<feature type="chain" id="PRO_5018201052" description="Zein-binding" evidence="2">
    <location>
        <begin position="29"/>
        <end position="140"/>
    </location>
</feature>
<organism evidence="3 4">
    <name type="scientific">Pseudomonas laurylsulfatiphila</name>
    <dbReference type="NCBI Taxonomy" id="2011015"/>
    <lineage>
        <taxon>Bacteria</taxon>
        <taxon>Pseudomonadati</taxon>
        <taxon>Pseudomonadota</taxon>
        <taxon>Gammaproteobacteria</taxon>
        <taxon>Pseudomonadales</taxon>
        <taxon>Pseudomonadaceae</taxon>
        <taxon>Pseudomonas</taxon>
    </lineage>
</organism>
<feature type="compositionally biased region" description="Basic and acidic residues" evidence="1">
    <location>
        <begin position="81"/>
        <end position="98"/>
    </location>
</feature>
<feature type="compositionally biased region" description="Basic and acidic residues" evidence="1">
    <location>
        <begin position="109"/>
        <end position="140"/>
    </location>
</feature>
<protein>
    <recommendedName>
        <fullName evidence="5">Zein-binding</fullName>
    </recommendedName>
</protein>
<dbReference type="Proteomes" id="UP000238541">
    <property type="component" value="Unassembled WGS sequence"/>
</dbReference>
<evidence type="ECO:0000313" key="3">
    <source>
        <dbReference type="EMBL" id="PPK36025.1"/>
    </source>
</evidence>